<evidence type="ECO:0000256" key="1">
    <source>
        <dbReference type="SAM" id="Phobius"/>
    </source>
</evidence>
<dbReference type="AlphaFoldDB" id="A0A1Y3EWX9"/>
<dbReference type="GO" id="GO:0005912">
    <property type="term" value="C:adherens junction"/>
    <property type="evidence" value="ECO:0007669"/>
    <property type="project" value="TreeGrafter"/>
</dbReference>
<dbReference type="SUPFAM" id="SSF50156">
    <property type="entry name" value="PDZ domain-like"/>
    <property type="match status" value="1"/>
</dbReference>
<gene>
    <name evidence="3" type="ORF">D917_06255</name>
</gene>
<feature type="transmembrane region" description="Helical" evidence="1">
    <location>
        <begin position="12"/>
        <end position="32"/>
    </location>
</feature>
<dbReference type="EMBL" id="LVZM01002944">
    <property type="protein sequence ID" value="OUC48297.1"/>
    <property type="molecule type" value="Genomic_DNA"/>
</dbReference>
<dbReference type="Pfam" id="PF00595">
    <property type="entry name" value="PDZ"/>
    <property type="match status" value="1"/>
</dbReference>
<proteinExistence type="predicted"/>
<dbReference type="GO" id="GO:0032880">
    <property type="term" value="P:regulation of protein localization"/>
    <property type="evidence" value="ECO:0007669"/>
    <property type="project" value="TreeGrafter"/>
</dbReference>
<dbReference type="Proteomes" id="UP000243006">
    <property type="component" value="Unassembled WGS sequence"/>
</dbReference>
<keyword evidence="1" id="KW-1133">Transmembrane helix</keyword>
<keyword evidence="1" id="KW-0812">Transmembrane</keyword>
<reference evidence="3 4" key="1">
    <citation type="submission" date="2015-04" db="EMBL/GenBank/DDBJ databases">
        <title>Draft genome of the roundworm Trichinella nativa.</title>
        <authorList>
            <person name="Mitreva M."/>
        </authorList>
    </citation>
    <scope>NUCLEOTIDE SEQUENCE [LARGE SCALE GENOMIC DNA]</scope>
    <source>
        <strain evidence="3 4">ISS45</strain>
    </source>
</reference>
<dbReference type="GO" id="GO:0050839">
    <property type="term" value="F:cell adhesion molecule binding"/>
    <property type="evidence" value="ECO:0007669"/>
    <property type="project" value="TreeGrafter"/>
</dbReference>
<sequence>MFVSFEKGSNGIGLSIVQAQVLRIIFLFVKFFVQKFQFQPLSRLRWLYCHHFVGYIISVLFGDGHLLTAVVLYIYVRGAFTPAMLFSALGRRHGCTLKGSGNEDQMPGIYVKKVVPGSAAAQDGRLQAGDQLLKVNGQSLIGVSQEWYC</sequence>
<dbReference type="InterPro" id="IPR028842">
    <property type="entry name" value="Afadin"/>
</dbReference>
<evidence type="ECO:0000313" key="4">
    <source>
        <dbReference type="Proteomes" id="UP000243006"/>
    </source>
</evidence>
<organism evidence="3 4">
    <name type="scientific">Trichinella nativa</name>
    <dbReference type="NCBI Taxonomy" id="6335"/>
    <lineage>
        <taxon>Eukaryota</taxon>
        <taxon>Metazoa</taxon>
        <taxon>Ecdysozoa</taxon>
        <taxon>Nematoda</taxon>
        <taxon>Enoplea</taxon>
        <taxon>Dorylaimia</taxon>
        <taxon>Trichinellida</taxon>
        <taxon>Trichinellidae</taxon>
        <taxon>Trichinella</taxon>
    </lineage>
</organism>
<keyword evidence="1" id="KW-0472">Membrane</keyword>
<dbReference type="PANTHER" id="PTHR10398">
    <property type="entry name" value="AFADIN"/>
    <property type="match status" value="1"/>
</dbReference>
<feature type="domain" description="PDZ" evidence="2">
    <location>
        <begin position="94"/>
        <end position="146"/>
    </location>
</feature>
<dbReference type="InterPro" id="IPR036034">
    <property type="entry name" value="PDZ_sf"/>
</dbReference>
<comment type="caution">
    <text evidence="3">The sequence shown here is derived from an EMBL/GenBank/DDBJ whole genome shotgun (WGS) entry which is preliminary data.</text>
</comment>
<name>A0A1Y3EWX9_9BILA</name>
<accession>A0A1Y3EWX9</accession>
<dbReference type="Gene3D" id="2.30.42.10">
    <property type="match status" value="1"/>
</dbReference>
<evidence type="ECO:0000313" key="3">
    <source>
        <dbReference type="EMBL" id="OUC48297.1"/>
    </source>
</evidence>
<feature type="non-terminal residue" evidence="3">
    <location>
        <position position="149"/>
    </location>
</feature>
<dbReference type="SMART" id="SM00228">
    <property type="entry name" value="PDZ"/>
    <property type="match status" value="1"/>
</dbReference>
<dbReference type="InterPro" id="IPR001478">
    <property type="entry name" value="PDZ"/>
</dbReference>
<evidence type="ECO:0000259" key="2">
    <source>
        <dbReference type="PROSITE" id="PS50106"/>
    </source>
</evidence>
<dbReference type="PROSITE" id="PS50106">
    <property type="entry name" value="PDZ"/>
    <property type="match status" value="1"/>
</dbReference>
<feature type="transmembrane region" description="Helical" evidence="1">
    <location>
        <begin position="52"/>
        <end position="76"/>
    </location>
</feature>
<dbReference type="PANTHER" id="PTHR10398:SF2">
    <property type="entry name" value="AFADIN"/>
    <property type="match status" value="1"/>
</dbReference>
<protein>
    <submittedName>
        <fullName evidence="3">Putative PDZ/DHR/GLGF domain protein</fullName>
    </submittedName>
</protein>